<feature type="transmembrane region" description="Helical" evidence="8">
    <location>
        <begin position="185"/>
        <end position="205"/>
    </location>
</feature>
<feature type="transmembrane region" description="Helical" evidence="8">
    <location>
        <begin position="29"/>
        <end position="47"/>
    </location>
</feature>
<dbReference type="InterPro" id="IPR027469">
    <property type="entry name" value="Cation_efflux_TMD_sf"/>
</dbReference>
<sequence>MHHDHKHASAHSHNFLGSSHDKHARRTHWVVALTAAMMVIEIAAGLWTGSMALLADGIHMATHAGALGVAAFAYWYAKRHVGNPRFTFGTGKVGDLAGFASALVLAMFAIGIAVESFQRLIAPVGVAYAEAIWIAVLGLAVNLASAWLLGADHHHDHEHAHGHGHGHGHTHGHEHAHSDNNLRSAYLHVLADALTSVLAIIALLAGQYLGWRWMDAAMGLVGAIVIARWSWSLMRDTSAVLVDATASPEQYDEIREALEDGDASVTDLHVWRVGPGQFGVIAALVAAEPLSSEAYADRLSIHEEYAHITIEVHRCQGRHPILRAA</sequence>
<proteinExistence type="predicted"/>
<evidence type="ECO:0000256" key="7">
    <source>
        <dbReference type="SAM" id="MobiDB-lite"/>
    </source>
</evidence>
<dbReference type="NCBIfam" id="TIGR01297">
    <property type="entry name" value="CDF"/>
    <property type="match status" value="1"/>
</dbReference>
<keyword evidence="11" id="KW-1185">Reference proteome</keyword>
<keyword evidence="5" id="KW-0406">Ion transport</keyword>
<gene>
    <name evidence="10" type="primary">dmeF</name>
    <name evidence="10" type="ORF">GRI47_04650</name>
</gene>
<keyword evidence="6 8" id="KW-0472">Membrane</keyword>
<dbReference type="Gene3D" id="1.20.1510.10">
    <property type="entry name" value="Cation efflux protein transmembrane domain"/>
    <property type="match status" value="1"/>
</dbReference>
<dbReference type="NCBIfam" id="NF033827">
    <property type="entry name" value="CDF_efflux_DmeF"/>
    <property type="match status" value="1"/>
</dbReference>
<dbReference type="InterPro" id="IPR045316">
    <property type="entry name" value="Msc2-like"/>
</dbReference>
<reference evidence="10 11" key="1">
    <citation type="submission" date="2019-12" db="EMBL/GenBank/DDBJ databases">
        <title>Genomic-based taxomic classification of the family Erythrobacteraceae.</title>
        <authorList>
            <person name="Xu L."/>
        </authorList>
    </citation>
    <scope>NUCLEOTIDE SEQUENCE [LARGE SCALE GENOMIC DNA]</scope>
    <source>
        <strain evidence="10 11">JCM 17468</strain>
    </source>
</reference>
<evidence type="ECO:0000256" key="4">
    <source>
        <dbReference type="ARBA" id="ARBA00022989"/>
    </source>
</evidence>
<feature type="transmembrane region" description="Helical" evidence="8">
    <location>
        <begin position="126"/>
        <end position="149"/>
    </location>
</feature>
<comment type="caution">
    <text evidence="10">The sequence shown here is derived from an EMBL/GenBank/DDBJ whole genome shotgun (WGS) entry which is preliminary data.</text>
</comment>
<dbReference type="InterPro" id="IPR058533">
    <property type="entry name" value="Cation_efflux_TM"/>
</dbReference>
<feature type="transmembrane region" description="Helical" evidence="8">
    <location>
        <begin position="53"/>
        <end position="76"/>
    </location>
</feature>
<evidence type="ECO:0000313" key="10">
    <source>
        <dbReference type="EMBL" id="MXO53296.1"/>
    </source>
</evidence>
<feature type="transmembrane region" description="Helical" evidence="8">
    <location>
        <begin position="211"/>
        <end position="231"/>
    </location>
</feature>
<dbReference type="GO" id="GO:0005385">
    <property type="term" value="F:zinc ion transmembrane transporter activity"/>
    <property type="evidence" value="ECO:0007669"/>
    <property type="project" value="InterPro"/>
</dbReference>
<dbReference type="RefSeq" id="WP_160660173.1">
    <property type="nucleotide sequence ID" value="NZ_BAABDV010000001.1"/>
</dbReference>
<dbReference type="AlphaFoldDB" id="A0A844Y637"/>
<evidence type="ECO:0000256" key="8">
    <source>
        <dbReference type="SAM" id="Phobius"/>
    </source>
</evidence>
<dbReference type="GO" id="GO:0016020">
    <property type="term" value="C:membrane"/>
    <property type="evidence" value="ECO:0007669"/>
    <property type="project" value="UniProtKB-SubCell"/>
</dbReference>
<dbReference type="EMBL" id="WTYD01000001">
    <property type="protein sequence ID" value="MXO53296.1"/>
    <property type="molecule type" value="Genomic_DNA"/>
</dbReference>
<feature type="domain" description="Cation efflux protein transmembrane" evidence="9">
    <location>
        <begin position="31"/>
        <end position="242"/>
    </location>
</feature>
<evidence type="ECO:0000256" key="1">
    <source>
        <dbReference type="ARBA" id="ARBA00004141"/>
    </source>
</evidence>
<dbReference type="Proteomes" id="UP000430272">
    <property type="component" value="Unassembled WGS sequence"/>
</dbReference>
<keyword evidence="4 8" id="KW-1133">Transmembrane helix</keyword>
<dbReference type="PANTHER" id="PTHR45755">
    <property type="match status" value="1"/>
</dbReference>
<evidence type="ECO:0000313" key="11">
    <source>
        <dbReference type="Proteomes" id="UP000430272"/>
    </source>
</evidence>
<evidence type="ECO:0000256" key="5">
    <source>
        <dbReference type="ARBA" id="ARBA00023065"/>
    </source>
</evidence>
<keyword evidence="2" id="KW-0813">Transport</keyword>
<name>A0A844Y637_9SPHN</name>
<evidence type="ECO:0000256" key="2">
    <source>
        <dbReference type="ARBA" id="ARBA00022448"/>
    </source>
</evidence>
<dbReference type="PANTHER" id="PTHR45755:SF4">
    <property type="entry name" value="ZINC TRANSPORTER 7"/>
    <property type="match status" value="1"/>
</dbReference>
<feature type="region of interest" description="Disordered" evidence="7">
    <location>
        <begin position="158"/>
        <end position="177"/>
    </location>
</feature>
<dbReference type="OrthoDB" id="271709at2"/>
<evidence type="ECO:0000256" key="6">
    <source>
        <dbReference type="ARBA" id="ARBA00023136"/>
    </source>
</evidence>
<evidence type="ECO:0000259" key="9">
    <source>
        <dbReference type="Pfam" id="PF01545"/>
    </source>
</evidence>
<organism evidence="10 11">
    <name type="scientific">Qipengyuania pelagi</name>
    <dbReference type="NCBI Taxonomy" id="994320"/>
    <lineage>
        <taxon>Bacteria</taxon>
        <taxon>Pseudomonadati</taxon>
        <taxon>Pseudomonadota</taxon>
        <taxon>Alphaproteobacteria</taxon>
        <taxon>Sphingomonadales</taxon>
        <taxon>Erythrobacteraceae</taxon>
        <taxon>Qipengyuania</taxon>
    </lineage>
</organism>
<dbReference type="InterPro" id="IPR002524">
    <property type="entry name" value="Cation_efflux"/>
</dbReference>
<keyword evidence="3 8" id="KW-0812">Transmembrane</keyword>
<evidence type="ECO:0000256" key="3">
    <source>
        <dbReference type="ARBA" id="ARBA00022692"/>
    </source>
</evidence>
<dbReference type="GO" id="GO:0006882">
    <property type="term" value="P:intracellular zinc ion homeostasis"/>
    <property type="evidence" value="ECO:0007669"/>
    <property type="project" value="InterPro"/>
</dbReference>
<comment type="subcellular location">
    <subcellularLocation>
        <location evidence="1">Membrane</location>
        <topology evidence="1">Multi-pass membrane protein</topology>
    </subcellularLocation>
</comment>
<feature type="transmembrane region" description="Helical" evidence="8">
    <location>
        <begin position="96"/>
        <end position="114"/>
    </location>
</feature>
<dbReference type="SUPFAM" id="SSF161111">
    <property type="entry name" value="Cation efflux protein transmembrane domain-like"/>
    <property type="match status" value="1"/>
</dbReference>
<dbReference type="Pfam" id="PF01545">
    <property type="entry name" value="Cation_efflux"/>
    <property type="match status" value="1"/>
</dbReference>
<protein>
    <submittedName>
        <fullName evidence="10">CDF family Co(II)/Ni(II) efflux transporter DmeF</fullName>
    </submittedName>
</protein>
<accession>A0A844Y637</accession>